<dbReference type="SMART" id="SM00739">
    <property type="entry name" value="KOW"/>
    <property type="match status" value="1"/>
</dbReference>
<dbReference type="GO" id="GO:0032784">
    <property type="term" value="P:regulation of DNA-templated transcription elongation"/>
    <property type="evidence" value="ECO:0007669"/>
    <property type="project" value="InterPro"/>
</dbReference>
<dbReference type="GO" id="GO:0006353">
    <property type="term" value="P:DNA-templated transcription termination"/>
    <property type="evidence" value="ECO:0007669"/>
    <property type="project" value="UniProtKB-UniRule"/>
</dbReference>
<dbReference type="PANTHER" id="PTHR30265:SF2">
    <property type="entry name" value="TRANSCRIPTION TERMINATION_ANTITERMINATION PROTEIN NUSG"/>
    <property type="match status" value="1"/>
</dbReference>
<keyword evidence="3 5" id="KW-0805">Transcription regulation</keyword>
<dbReference type="InterPro" id="IPR006645">
    <property type="entry name" value="NGN-like_dom"/>
</dbReference>
<dbReference type="InterPro" id="IPR005824">
    <property type="entry name" value="KOW"/>
</dbReference>
<evidence type="ECO:0000256" key="3">
    <source>
        <dbReference type="ARBA" id="ARBA00023015"/>
    </source>
</evidence>
<protein>
    <recommendedName>
        <fullName evidence="5 6">Transcription termination/antitermination protein NusG</fullName>
    </recommendedName>
</protein>
<dbReference type="PANTHER" id="PTHR30265">
    <property type="entry name" value="RHO-INTERACTING TRANSCRIPTION TERMINATION FACTOR NUSG"/>
    <property type="match status" value="1"/>
</dbReference>
<reference evidence="10 11" key="1">
    <citation type="submission" date="2018-05" db="EMBL/GenBank/DDBJ databases">
        <title>A metagenomic window into the 2 km-deep terrestrial subsurface aquifer revealed taxonomically and functionally diverse microbial community comprising novel uncultured bacterial lineages.</title>
        <authorList>
            <person name="Kadnikov V.V."/>
            <person name="Mardanov A.V."/>
            <person name="Beletsky A.V."/>
            <person name="Banks D."/>
            <person name="Pimenov N.V."/>
            <person name="Frank Y.A."/>
            <person name="Karnachuk O.V."/>
            <person name="Ravin N.V."/>
        </authorList>
    </citation>
    <scope>NUCLEOTIDE SEQUENCE [LARGE SCALE GENOMIC DNA]</scope>
    <source>
        <strain evidence="10">BY5</strain>
    </source>
</reference>
<dbReference type="GO" id="GO:0005829">
    <property type="term" value="C:cytosol"/>
    <property type="evidence" value="ECO:0007669"/>
    <property type="project" value="TreeGrafter"/>
</dbReference>
<keyword evidence="4 5" id="KW-0804">Transcription</keyword>
<dbReference type="InterPro" id="IPR014722">
    <property type="entry name" value="Rib_uL2_dom2"/>
</dbReference>
<evidence type="ECO:0000256" key="1">
    <source>
        <dbReference type="ARBA" id="ARBA00022472"/>
    </source>
</evidence>
<dbReference type="CDD" id="cd06091">
    <property type="entry name" value="KOW_NusG"/>
    <property type="match status" value="1"/>
</dbReference>
<comment type="similarity">
    <text evidence="5 7">Belongs to the NusG family.</text>
</comment>
<evidence type="ECO:0000256" key="5">
    <source>
        <dbReference type="HAMAP-Rule" id="MF_00948"/>
    </source>
</evidence>
<dbReference type="InterPro" id="IPR043425">
    <property type="entry name" value="NusG-like"/>
</dbReference>
<dbReference type="SMART" id="SM00738">
    <property type="entry name" value="NGN"/>
    <property type="match status" value="1"/>
</dbReference>
<dbReference type="GO" id="GO:0031564">
    <property type="term" value="P:transcription antitermination"/>
    <property type="evidence" value="ECO:0007669"/>
    <property type="project" value="UniProtKB-UniRule"/>
</dbReference>
<evidence type="ECO:0000313" key="11">
    <source>
        <dbReference type="Proteomes" id="UP000252355"/>
    </source>
</evidence>
<dbReference type="EMBL" id="QOQW01000017">
    <property type="protein sequence ID" value="RCK79006.1"/>
    <property type="molecule type" value="Genomic_DNA"/>
</dbReference>
<accession>A0A367ZLM5</accession>
<dbReference type="Gene3D" id="3.30.70.940">
    <property type="entry name" value="NusG, N-terminal domain"/>
    <property type="match status" value="1"/>
</dbReference>
<comment type="caution">
    <text evidence="10">The sequence shown here is derived from an EMBL/GenBank/DDBJ whole genome shotgun (WGS) entry which is preliminary data.</text>
</comment>
<keyword evidence="2 5" id="KW-0889">Transcription antitermination</keyword>
<dbReference type="Pfam" id="PF02357">
    <property type="entry name" value="NusG"/>
    <property type="match status" value="1"/>
</dbReference>
<dbReference type="InterPro" id="IPR036735">
    <property type="entry name" value="NGN_dom_sf"/>
</dbReference>
<dbReference type="InterPro" id="IPR008991">
    <property type="entry name" value="Translation_prot_SH3-like_sf"/>
</dbReference>
<feature type="domain" description="KOW" evidence="9">
    <location>
        <begin position="127"/>
        <end position="154"/>
    </location>
</feature>
<organism evidence="10 11">
    <name type="scientific">Candidatus Ozemobacter sibiricus</name>
    <dbReference type="NCBI Taxonomy" id="2268124"/>
    <lineage>
        <taxon>Bacteria</taxon>
        <taxon>Candidatus Ozemobacteria</taxon>
        <taxon>Candidatus Ozemobacterales</taxon>
        <taxon>Candidatus Ozemobacteraceae</taxon>
        <taxon>Candidatus Ozemobacter</taxon>
    </lineage>
</organism>
<feature type="domain" description="NusG-like N-terminal" evidence="8">
    <location>
        <begin position="5"/>
        <end position="113"/>
    </location>
</feature>
<dbReference type="SUPFAM" id="SSF50104">
    <property type="entry name" value="Translation proteins SH3-like domain"/>
    <property type="match status" value="1"/>
</dbReference>
<evidence type="ECO:0000256" key="2">
    <source>
        <dbReference type="ARBA" id="ARBA00022814"/>
    </source>
</evidence>
<evidence type="ECO:0000256" key="4">
    <source>
        <dbReference type="ARBA" id="ARBA00023163"/>
    </source>
</evidence>
<dbReference type="PRINTS" id="PR00338">
    <property type="entry name" value="NUSGTNSCPFCT"/>
</dbReference>
<keyword evidence="1 5" id="KW-0806">Transcription termination</keyword>
<dbReference type="InterPro" id="IPR047050">
    <property type="entry name" value="NGN"/>
</dbReference>
<evidence type="ECO:0000256" key="7">
    <source>
        <dbReference type="RuleBase" id="RU000538"/>
    </source>
</evidence>
<comment type="function">
    <text evidence="5 7">Participates in transcription elongation, termination and antitermination.</text>
</comment>
<sequence>MDILKAKWYVIHTHSGSEYKVKANLEHRVELLGKQNSIFKVLVPTETAERVQDGERVTQSRKIYPGYVLVQMDLDDDTWTVVKNTPGVTGFVGLGDKPTPLQEKEVQNVLRAAGIGPQRSAAMTPIGFTEGQKVKIIDGPFTDFIGEIKEINQEKRKAKVLVFIFGRDTAIEVDLIQLEEA</sequence>
<dbReference type="AlphaFoldDB" id="A0A367ZLM5"/>
<dbReference type="Proteomes" id="UP000252355">
    <property type="component" value="Unassembled WGS sequence"/>
</dbReference>
<proteinExistence type="inferred from homology"/>
<dbReference type="HAMAP" id="MF_00948">
    <property type="entry name" value="NusG"/>
    <property type="match status" value="1"/>
</dbReference>
<dbReference type="Gene3D" id="2.30.30.30">
    <property type="match status" value="1"/>
</dbReference>
<dbReference type="GO" id="GO:0006354">
    <property type="term" value="P:DNA-templated transcription elongation"/>
    <property type="evidence" value="ECO:0007669"/>
    <property type="project" value="UniProtKB-UniRule"/>
</dbReference>
<evidence type="ECO:0000259" key="8">
    <source>
        <dbReference type="SMART" id="SM00738"/>
    </source>
</evidence>
<evidence type="ECO:0000313" key="10">
    <source>
        <dbReference type="EMBL" id="RCK79006.1"/>
    </source>
</evidence>
<name>A0A367ZLM5_9BACT</name>
<dbReference type="InterPro" id="IPR001062">
    <property type="entry name" value="Transcrpt_antiterm_NusG"/>
</dbReference>
<gene>
    <name evidence="5" type="primary">nusG</name>
    <name evidence="10" type="ORF">OZSIB_0557</name>
</gene>
<evidence type="ECO:0000256" key="6">
    <source>
        <dbReference type="NCBIfam" id="TIGR00922"/>
    </source>
</evidence>
<dbReference type="Pfam" id="PF00467">
    <property type="entry name" value="KOW"/>
    <property type="match status" value="1"/>
</dbReference>
<dbReference type="CDD" id="cd09891">
    <property type="entry name" value="NGN_Bact_1"/>
    <property type="match status" value="1"/>
</dbReference>
<evidence type="ECO:0000259" key="9">
    <source>
        <dbReference type="SMART" id="SM00739"/>
    </source>
</evidence>
<dbReference type="NCBIfam" id="TIGR00922">
    <property type="entry name" value="nusG"/>
    <property type="match status" value="1"/>
</dbReference>
<dbReference type="SUPFAM" id="SSF82679">
    <property type="entry name" value="N-utilization substance G protein NusG, N-terminal domain"/>
    <property type="match status" value="1"/>
</dbReference>